<feature type="domain" description="RDD" evidence="6">
    <location>
        <begin position="6"/>
        <end position="159"/>
    </location>
</feature>
<evidence type="ECO:0000313" key="7">
    <source>
        <dbReference type="EMBL" id="EGY52874.1"/>
    </source>
</evidence>
<dbReference type="Pfam" id="PF06271">
    <property type="entry name" value="RDD"/>
    <property type="match status" value="1"/>
</dbReference>
<feature type="transmembrane region" description="Helical" evidence="5">
    <location>
        <begin position="45"/>
        <end position="63"/>
    </location>
</feature>
<keyword evidence="4 5" id="KW-0472">Membrane</keyword>
<gene>
    <name evidence="7" type="ORF">HMPREF9371_0925</name>
</gene>
<dbReference type="EMBL" id="AGAY01000031">
    <property type="protein sequence ID" value="EGY52874.1"/>
    <property type="molecule type" value="Genomic_DNA"/>
</dbReference>
<keyword evidence="2 5" id="KW-0812">Transmembrane</keyword>
<dbReference type="Proteomes" id="UP000003019">
    <property type="component" value="Unassembled WGS sequence"/>
</dbReference>
<feature type="transmembrane region" description="Helical" evidence="5">
    <location>
        <begin position="129"/>
        <end position="146"/>
    </location>
</feature>
<proteinExistence type="predicted"/>
<dbReference type="STRING" id="1032488.HMPREF9371_0925"/>
<comment type="caution">
    <text evidence="7">The sequence shown here is derived from an EMBL/GenBank/DDBJ whole genome shotgun (WGS) entry which is preliminary data.</text>
</comment>
<evidence type="ECO:0000256" key="1">
    <source>
        <dbReference type="ARBA" id="ARBA00004141"/>
    </source>
</evidence>
<dbReference type="OrthoDB" id="5298807at2"/>
<dbReference type="RefSeq" id="WP_009118619.1">
    <property type="nucleotide sequence ID" value="NZ_JH164926.1"/>
</dbReference>
<evidence type="ECO:0000256" key="5">
    <source>
        <dbReference type="SAM" id="Phobius"/>
    </source>
</evidence>
<accession>G4CH36</accession>
<evidence type="ECO:0000256" key="2">
    <source>
        <dbReference type="ARBA" id="ARBA00022692"/>
    </source>
</evidence>
<dbReference type="HOGENOM" id="CLU_053152_4_2_4"/>
<dbReference type="AlphaFoldDB" id="G4CH36"/>
<dbReference type="InterPro" id="IPR010432">
    <property type="entry name" value="RDD"/>
</dbReference>
<organism evidence="7 8">
    <name type="scientific">Neisseria shayeganii 871</name>
    <dbReference type="NCBI Taxonomy" id="1032488"/>
    <lineage>
        <taxon>Bacteria</taxon>
        <taxon>Pseudomonadati</taxon>
        <taxon>Pseudomonadota</taxon>
        <taxon>Betaproteobacteria</taxon>
        <taxon>Neisseriales</taxon>
        <taxon>Neisseriaceae</taxon>
        <taxon>Neisseria</taxon>
    </lineage>
</organism>
<sequence length="165" mass="18394">MNPTPASFKRRLAALCYESLLVAAVSCVALIPAAAANSLLHTFPAAARVAVSLIFLAAWWLYFSLSWRRRGRTLPMQVWQLQLQTAGGGRPSARQLRSRFIWGVICVVLLPMLAYWGLRSLNGLPPKTAAGLACLWWILPWGFALVHPSRQFLYDFLAGTRLVKE</sequence>
<keyword evidence="3 5" id="KW-1133">Transmembrane helix</keyword>
<dbReference type="PATRIC" id="fig|1032488.3.peg.863"/>
<evidence type="ECO:0000259" key="6">
    <source>
        <dbReference type="Pfam" id="PF06271"/>
    </source>
</evidence>
<evidence type="ECO:0000256" key="4">
    <source>
        <dbReference type="ARBA" id="ARBA00023136"/>
    </source>
</evidence>
<reference evidence="7 8" key="1">
    <citation type="submission" date="2011-05" db="EMBL/GenBank/DDBJ databases">
        <authorList>
            <person name="Muzny D."/>
            <person name="Qin X."/>
            <person name="Deng J."/>
            <person name="Jiang H."/>
            <person name="Liu Y."/>
            <person name="Qu J."/>
            <person name="Song X.-Z."/>
            <person name="Zhang L."/>
            <person name="Thornton R."/>
            <person name="Coyle M."/>
            <person name="Francisco L."/>
            <person name="Jackson L."/>
            <person name="Javaid M."/>
            <person name="Korchina V."/>
            <person name="Kovar C."/>
            <person name="Mata R."/>
            <person name="Mathew T."/>
            <person name="Ngo R."/>
            <person name="Nguyen L."/>
            <person name="Nguyen N."/>
            <person name="Okwuonu G."/>
            <person name="Ongeri F."/>
            <person name="Pham C."/>
            <person name="Simmons D."/>
            <person name="Wilczek-Boney K."/>
            <person name="Hale W."/>
            <person name="Jakkamsetti A."/>
            <person name="Pham P."/>
            <person name="Ruth R."/>
            <person name="San Lucas F."/>
            <person name="Warren J."/>
            <person name="Zhang J."/>
            <person name="Zhao Z."/>
            <person name="Zhou C."/>
            <person name="Zhu D."/>
            <person name="Lee S."/>
            <person name="Bess C."/>
            <person name="Blankenburg K."/>
            <person name="Forbes L."/>
            <person name="Fu Q."/>
            <person name="Gubbala S."/>
            <person name="Hirani K."/>
            <person name="Jayaseelan J.C."/>
            <person name="Lara F."/>
            <person name="Munidasa M."/>
            <person name="Palculict T."/>
            <person name="Patil S."/>
            <person name="Pu L.-L."/>
            <person name="Saada N."/>
            <person name="Tang L."/>
            <person name="Weissenberger G."/>
            <person name="Zhu Y."/>
            <person name="Hemphill L."/>
            <person name="Shang Y."/>
            <person name="Youmans B."/>
            <person name="Ayvaz T."/>
            <person name="Ross M."/>
            <person name="Santibanez J."/>
            <person name="Aqrawi P."/>
            <person name="Gross S."/>
            <person name="Joshi V."/>
            <person name="Fowler G."/>
            <person name="Nazareth L."/>
            <person name="Reid J."/>
            <person name="Worley K."/>
            <person name="Petrosino J."/>
            <person name="Highlander S."/>
            <person name="Gibbs R."/>
        </authorList>
    </citation>
    <scope>NUCLEOTIDE SEQUENCE [LARGE SCALE GENOMIC DNA]</scope>
    <source>
        <strain evidence="7 8">871</strain>
    </source>
</reference>
<dbReference type="GO" id="GO:0016020">
    <property type="term" value="C:membrane"/>
    <property type="evidence" value="ECO:0007669"/>
    <property type="project" value="UniProtKB-SubCell"/>
</dbReference>
<evidence type="ECO:0000313" key="8">
    <source>
        <dbReference type="Proteomes" id="UP000003019"/>
    </source>
</evidence>
<keyword evidence="8" id="KW-1185">Reference proteome</keyword>
<comment type="subcellular location">
    <subcellularLocation>
        <location evidence="1">Membrane</location>
        <topology evidence="1">Multi-pass membrane protein</topology>
    </subcellularLocation>
</comment>
<feature type="transmembrane region" description="Helical" evidence="5">
    <location>
        <begin position="100"/>
        <end position="117"/>
    </location>
</feature>
<evidence type="ECO:0000256" key="3">
    <source>
        <dbReference type="ARBA" id="ARBA00022989"/>
    </source>
</evidence>
<protein>
    <submittedName>
        <fullName evidence="7">RDD family protein</fullName>
    </submittedName>
</protein>
<name>G4CH36_9NEIS</name>